<dbReference type="EMBL" id="CP108140">
    <property type="protein sequence ID" value="WTP89823.1"/>
    <property type="molecule type" value="Genomic_DNA"/>
</dbReference>
<evidence type="ECO:0000256" key="3">
    <source>
        <dbReference type="ARBA" id="ARBA00022448"/>
    </source>
</evidence>
<comment type="similarity">
    <text evidence="2 12">Belongs to the CorA metal ion transporter (MIT) (TC 1.A.35) family.</text>
</comment>
<feature type="transmembrane region" description="Helical" evidence="12">
    <location>
        <begin position="306"/>
        <end position="326"/>
    </location>
</feature>
<evidence type="ECO:0000256" key="7">
    <source>
        <dbReference type="ARBA" id="ARBA00022989"/>
    </source>
</evidence>
<dbReference type="GO" id="GO:0015095">
    <property type="term" value="F:magnesium ion transmembrane transporter activity"/>
    <property type="evidence" value="ECO:0007669"/>
    <property type="project" value="UniProtKB-UniRule"/>
</dbReference>
<dbReference type="InterPro" id="IPR002523">
    <property type="entry name" value="MgTranspt_CorA/ZnTranspt_ZntB"/>
</dbReference>
<dbReference type="SUPFAM" id="SSF144083">
    <property type="entry name" value="Magnesium transport protein CorA, transmembrane region"/>
    <property type="match status" value="1"/>
</dbReference>
<evidence type="ECO:0000256" key="12">
    <source>
        <dbReference type="RuleBase" id="RU362010"/>
    </source>
</evidence>
<reference evidence="13" key="1">
    <citation type="submission" date="2022-10" db="EMBL/GenBank/DDBJ databases">
        <title>The complete genomes of actinobacterial strains from the NBC collection.</title>
        <authorList>
            <person name="Joergensen T.S."/>
            <person name="Alvarez Arevalo M."/>
            <person name="Sterndorff E.B."/>
            <person name="Faurdal D."/>
            <person name="Vuksanovic O."/>
            <person name="Mourched A.-S."/>
            <person name="Charusanti P."/>
            <person name="Shaw S."/>
            <person name="Blin K."/>
            <person name="Weber T."/>
        </authorList>
    </citation>
    <scope>NUCLEOTIDE SEQUENCE</scope>
    <source>
        <strain evidence="13">NBC 00180</strain>
    </source>
</reference>
<dbReference type="NCBIfam" id="TIGR00383">
    <property type="entry name" value="corA"/>
    <property type="match status" value="1"/>
</dbReference>
<accession>A0AAU1I4N8</accession>
<dbReference type="Gene3D" id="1.20.58.340">
    <property type="entry name" value="Magnesium transport protein CorA, transmembrane region"/>
    <property type="match status" value="2"/>
</dbReference>
<evidence type="ECO:0000256" key="1">
    <source>
        <dbReference type="ARBA" id="ARBA00004651"/>
    </source>
</evidence>
<keyword evidence="5 12" id="KW-0812">Transmembrane</keyword>
<keyword evidence="4 12" id="KW-1003">Cell membrane</keyword>
<evidence type="ECO:0000256" key="8">
    <source>
        <dbReference type="ARBA" id="ARBA00023065"/>
    </source>
</evidence>
<dbReference type="InterPro" id="IPR004488">
    <property type="entry name" value="Mg/Co-transport_prot_CorA"/>
</dbReference>
<dbReference type="GO" id="GO:0050897">
    <property type="term" value="F:cobalt ion binding"/>
    <property type="evidence" value="ECO:0007669"/>
    <property type="project" value="TreeGrafter"/>
</dbReference>
<feature type="transmembrane region" description="Helical" evidence="12">
    <location>
        <begin position="275"/>
        <end position="294"/>
    </location>
</feature>
<comment type="catalytic activity">
    <reaction evidence="10">
        <text>Mg(2+)(in) = Mg(2+)(out)</text>
        <dbReference type="Rhea" id="RHEA:29827"/>
        <dbReference type="ChEBI" id="CHEBI:18420"/>
    </reaction>
</comment>
<evidence type="ECO:0000256" key="2">
    <source>
        <dbReference type="ARBA" id="ARBA00009765"/>
    </source>
</evidence>
<keyword evidence="6 12" id="KW-0460">Magnesium</keyword>
<evidence type="ECO:0000256" key="9">
    <source>
        <dbReference type="ARBA" id="ARBA00023136"/>
    </source>
</evidence>
<keyword evidence="3 12" id="KW-0813">Transport</keyword>
<evidence type="ECO:0000256" key="6">
    <source>
        <dbReference type="ARBA" id="ARBA00022842"/>
    </source>
</evidence>
<dbReference type="Pfam" id="PF01544">
    <property type="entry name" value="CorA"/>
    <property type="match status" value="1"/>
</dbReference>
<dbReference type="GO" id="GO:0015087">
    <property type="term" value="F:cobalt ion transmembrane transporter activity"/>
    <property type="evidence" value="ECO:0007669"/>
    <property type="project" value="UniProtKB-UniRule"/>
</dbReference>
<dbReference type="CDD" id="cd12830">
    <property type="entry name" value="MtCorA-like"/>
    <property type="match status" value="1"/>
</dbReference>
<comment type="subcellular location">
    <subcellularLocation>
        <location evidence="1">Cell membrane</location>
        <topology evidence="1">Multi-pass membrane protein</topology>
    </subcellularLocation>
    <subcellularLocation>
        <location evidence="12">Membrane</location>
        <topology evidence="12">Multi-pass membrane protein</topology>
    </subcellularLocation>
</comment>
<evidence type="ECO:0000313" key="13">
    <source>
        <dbReference type="EMBL" id="WTP89823.1"/>
    </source>
</evidence>
<dbReference type="PANTHER" id="PTHR46494:SF1">
    <property type="entry name" value="CORA FAMILY METAL ION TRANSPORTER (EUROFUNG)"/>
    <property type="match status" value="1"/>
</dbReference>
<dbReference type="FunFam" id="1.20.58.340:FF:000004">
    <property type="entry name" value="Magnesium transport protein CorA"/>
    <property type="match status" value="1"/>
</dbReference>
<keyword evidence="8 12" id="KW-0406">Ion transport</keyword>
<dbReference type="GO" id="GO:0000287">
    <property type="term" value="F:magnesium ion binding"/>
    <property type="evidence" value="ECO:0007669"/>
    <property type="project" value="TreeGrafter"/>
</dbReference>
<organism evidence="13">
    <name type="scientific">Streptomyces sp. NBC_00180</name>
    <dbReference type="NCBI Taxonomy" id="2903632"/>
    <lineage>
        <taxon>Bacteria</taxon>
        <taxon>Bacillati</taxon>
        <taxon>Actinomycetota</taxon>
        <taxon>Actinomycetes</taxon>
        <taxon>Kitasatosporales</taxon>
        <taxon>Streptomycetaceae</taxon>
        <taxon>Streptomyces</taxon>
    </lineage>
</organism>
<protein>
    <recommendedName>
        <fullName evidence="12">Magnesium transport protein CorA</fullName>
    </recommendedName>
</protein>
<sequence length="332" mass="37047">MIVDCAIYRDGRRIPGPGDISDALDLCRLQDDAFVWIGLYEPTEKEFDKVTEEFGLHPLAVEDALNAHQRPKLEVYDDSLFMVLKPVGYDPDSDVVTSGEVMVFIGDSFVVTVRHGEEAPLAAVRSRLEHEPEMLRHGPTAVLYTIADAVVDHYVDVADELGTDLAELEAEVFSPTGGGARHTASRIYNFKRQIVEFRRATGPLAQPLSRLVGTGLLGSRVPFVHDKAQPFFRDVSDHLTRVNEAVEGLDRLVSDVLSAHLAQTSVRQNDDMRKISAWAAMAAVPTMIAGIYGMNFEHMPELTWLWSYPVLIAAMAALEVLLYRLFKRRGWL</sequence>
<dbReference type="PANTHER" id="PTHR46494">
    <property type="entry name" value="CORA FAMILY METAL ION TRANSPORTER (EUROFUNG)"/>
    <property type="match status" value="1"/>
</dbReference>
<dbReference type="GO" id="GO:0005886">
    <property type="term" value="C:plasma membrane"/>
    <property type="evidence" value="ECO:0007669"/>
    <property type="project" value="UniProtKB-SubCell"/>
</dbReference>
<keyword evidence="9 12" id="KW-0472">Membrane</keyword>
<evidence type="ECO:0000256" key="5">
    <source>
        <dbReference type="ARBA" id="ARBA00022692"/>
    </source>
</evidence>
<dbReference type="InterPro" id="IPR045861">
    <property type="entry name" value="CorA_cytoplasmic_dom"/>
</dbReference>
<dbReference type="Gene3D" id="3.30.460.20">
    <property type="entry name" value="CorA soluble domain-like"/>
    <property type="match status" value="1"/>
</dbReference>
<gene>
    <name evidence="12 13" type="primary">corA</name>
    <name evidence="13" type="ORF">OG477_32680</name>
</gene>
<dbReference type="AlphaFoldDB" id="A0AAU1I4N8"/>
<evidence type="ECO:0000256" key="4">
    <source>
        <dbReference type="ARBA" id="ARBA00022475"/>
    </source>
</evidence>
<name>A0AAU1I4N8_9ACTN</name>
<dbReference type="InterPro" id="IPR045863">
    <property type="entry name" value="CorA_TM1_TM2"/>
</dbReference>
<dbReference type="SUPFAM" id="SSF143865">
    <property type="entry name" value="CorA soluble domain-like"/>
    <property type="match status" value="1"/>
</dbReference>
<proteinExistence type="inferred from homology"/>
<evidence type="ECO:0000256" key="10">
    <source>
        <dbReference type="ARBA" id="ARBA00034269"/>
    </source>
</evidence>
<keyword evidence="7 12" id="KW-1133">Transmembrane helix</keyword>
<comment type="function">
    <text evidence="11">Mediates influx of magnesium ions. Alternates between open and closed states. Activated by low cytoplasmic Mg(2+) levels. Inactive when cytoplasmic Mg(2+) levels are high.</text>
</comment>
<evidence type="ECO:0000256" key="11">
    <source>
        <dbReference type="ARBA" id="ARBA00045497"/>
    </source>
</evidence>